<dbReference type="InterPro" id="IPR014743">
    <property type="entry name" value="Cl-channel_core"/>
</dbReference>
<dbReference type="InterPro" id="IPR001807">
    <property type="entry name" value="ClC"/>
</dbReference>
<organism evidence="6 7">
    <name type="scientific">Streptomyces violaceus</name>
    <name type="common">Streptomyces venezuelae</name>
    <dbReference type="NCBI Taxonomy" id="1936"/>
    <lineage>
        <taxon>Bacteria</taxon>
        <taxon>Bacillati</taxon>
        <taxon>Actinomycetota</taxon>
        <taxon>Actinomycetes</taxon>
        <taxon>Kitasatosporales</taxon>
        <taxon>Streptomycetaceae</taxon>
        <taxon>Streptomyces</taxon>
    </lineage>
</organism>
<dbReference type="CDD" id="cd00400">
    <property type="entry name" value="Voltage_gated_ClC"/>
    <property type="match status" value="1"/>
</dbReference>
<dbReference type="Proteomes" id="UP001249394">
    <property type="component" value="Chromosome"/>
</dbReference>
<feature type="transmembrane region" description="Helical" evidence="5">
    <location>
        <begin position="67"/>
        <end position="86"/>
    </location>
</feature>
<sequence>MVQDSAQQAPSVTPATPARALLPAILPALAVGVISSLLLVGVEVAAEELEDVLWRTVPDALGIGRYSVAWMFVMLFATGVAVGLVVWKVPGHAGPDPATVGLDAPILPPVVLPGLLLAAALMLAGGPSLGPENPIIAVNVGLAVWLGGRALPRAPGRIWPVLAEAATIGALFGTPVAAALVISEVLARQETRGLLWDNLFAPLTAAAAGSLTVALIDHPSFDLNLPSIGRPGWSDLLAAIVIASAGALLGMCAVRAFPYVHGAFRRLRHPMLMLPAGGIVLGGLAALGGHLTLFKGLDEIAELAHDPDGWSAGEFAVMTVVKLAALLVAASCGFRGGRIFPAVFVGTALGLCAHALVSGVHPSVGVSAGVLGVLLAITRQGWISLFVAAVLVASPGIIALLCVASLPAWLLVTGRPQMQLRQDGTSLR</sequence>
<evidence type="ECO:0000256" key="4">
    <source>
        <dbReference type="ARBA" id="ARBA00023136"/>
    </source>
</evidence>
<feature type="transmembrane region" description="Helical" evidence="5">
    <location>
        <begin position="135"/>
        <end position="152"/>
    </location>
</feature>
<dbReference type="Gene3D" id="1.10.3080.10">
    <property type="entry name" value="Clc chloride channel"/>
    <property type="match status" value="1"/>
</dbReference>
<keyword evidence="7" id="KW-1185">Reference proteome</keyword>
<dbReference type="EMBL" id="CP134213">
    <property type="protein sequence ID" value="WND19163.1"/>
    <property type="molecule type" value="Genomic_DNA"/>
</dbReference>
<feature type="transmembrane region" description="Helical" evidence="5">
    <location>
        <begin position="339"/>
        <end position="361"/>
    </location>
</feature>
<evidence type="ECO:0000256" key="5">
    <source>
        <dbReference type="SAM" id="Phobius"/>
    </source>
</evidence>
<feature type="transmembrane region" description="Helical" evidence="5">
    <location>
        <begin position="381"/>
        <end position="412"/>
    </location>
</feature>
<dbReference type="PANTHER" id="PTHR43427">
    <property type="entry name" value="CHLORIDE CHANNEL PROTEIN CLC-E"/>
    <property type="match status" value="1"/>
</dbReference>
<keyword evidence="4 5" id="KW-0472">Membrane</keyword>
<feature type="transmembrane region" description="Helical" evidence="5">
    <location>
        <begin position="236"/>
        <end position="260"/>
    </location>
</feature>
<dbReference type="PANTHER" id="PTHR43427:SF9">
    <property type="entry name" value="ION-TRANSPORT PROTEIN YFEO-RELATED"/>
    <property type="match status" value="1"/>
</dbReference>
<evidence type="ECO:0000313" key="6">
    <source>
        <dbReference type="EMBL" id="WND19163.1"/>
    </source>
</evidence>
<evidence type="ECO:0000313" key="7">
    <source>
        <dbReference type="Proteomes" id="UP001249394"/>
    </source>
</evidence>
<feature type="transmembrane region" description="Helical" evidence="5">
    <location>
        <begin position="158"/>
        <end position="182"/>
    </location>
</feature>
<feature type="transmembrane region" description="Helical" evidence="5">
    <location>
        <begin position="272"/>
        <end position="293"/>
    </location>
</feature>
<gene>
    <name evidence="6" type="ORF">RI060_18210</name>
</gene>
<feature type="transmembrane region" description="Helical" evidence="5">
    <location>
        <begin position="20"/>
        <end position="46"/>
    </location>
</feature>
<proteinExistence type="predicted"/>
<dbReference type="InterPro" id="IPR050368">
    <property type="entry name" value="ClC-type_chloride_channel"/>
</dbReference>
<reference evidence="6 7" key="1">
    <citation type="submission" date="2023-09" db="EMBL/GenBank/DDBJ databases">
        <title>The genome sequence of Streptomyces anthocyanicus.</title>
        <authorList>
            <person name="Mo P."/>
        </authorList>
    </citation>
    <scope>NUCLEOTIDE SEQUENCE [LARGE SCALE GENOMIC DNA]</scope>
    <source>
        <strain evidence="6 7">JCM 4387</strain>
    </source>
</reference>
<dbReference type="SUPFAM" id="SSF81340">
    <property type="entry name" value="Clc chloride channel"/>
    <property type="match status" value="1"/>
</dbReference>
<keyword evidence="2 5" id="KW-0812">Transmembrane</keyword>
<keyword evidence="3 5" id="KW-1133">Transmembrane helix</keyword>
<feature type="transmembrane region" description="Helical" evidence="5">
    <location>
        <begin position="106"/>
        <end position="123"/>
    </location>
</feature>
<feature type="transmembrane region" description="Helical" evidence="5">
    <location>
        <begin position="194"/>
        <end position="216"/>
    </location>
</feature>
<evidence type="ECO:0000256" key="1">
    <source>
        <dbReference type="ARBA" id="ARBA00004141"/>
    </source>
</evidence>
<feature type="transmembrane region" description="Helical" evidence="5">
    <location>
        <begin position="313"/>
        <end position="332"/>
    </location>
</feature>
<dbReference type="PRINTS" id="PR00762">
    <property type="entry name" value="CLCHANNEL"/>
</dbReference>
<dbReference type="NCBIfam" id="NF002971">
    <property type="entry name" value="PRK03655.1"/>
    <property type="match status" value="1"/>
</dbReference>
<protein>
    <submittedName>
        <fullName evidence="6">Ion channel protein</fullName>
    </submittedName>
</protein>
<evidence type="ECO:0000256" key="2">
    <source>
        <dbReference type="ARBA" id="ARBA00022692"/>
    </source>
</evidence>
<comment type="subcellular location">
    <subcellularLocation>
        <location evidence="1">Membrane</location>
        <topology evidence="1">Multi-pass membrane protein</topology>
    </subcellularLocation>
</comment>
<evidence type="ECO:0000256" key="3">
    <source>
        <dbReference type="ARBA" id="ARBA00022989"/>
    </source>
</evidence>
<accession>A0ABY9U9F6</accession>
<dbReference type="Pfam" id="PF00654">
    <property type="entry name" value="Voltage_CLC"/>
    <property type="match status" value="1"/>
</dbReference>
<name>A0ABY9U9F6_STRVL</name>